<feature type="domain" description="Glucose-methanol-choline oxidoreductase N-terminal" evidence="6">
    <location>
        <begin position="83"/>
        <end position="106"/>
    </location>
</feature>
<dbReference type="InterPro" id="IPR007867">
    <property type="entry name" value="GMC_OxRtase_C"/>
</dbReference>
<evidence type="ECO:0000259" key="7">
    <source>
        <dbReference type="PROSITE" id="PS00624"/>
    </source>
</evidence>
<dbReference type="PANTHER" id="PTHR11552:SF147">
    <property type="entry name" value="CHOLINE DEHYDROGENASE, MITOCHONDRIAL"/>
    <property type="match status" value="1"/>
</dbReference>
<comment type="cofactor">
    <cofactor evidence="1">
        <name>FAD</name>
        <dbReference type="ChEBI" id="CHEBI:57692"/>
    </cofactor>
</comment>
<dbReference type="Pfam" id="PF00732">
    <property type="entry name" value="GMC_oxred_N"/>
    <property type="match status" value="1"/>
</dbReference>
<accession>A0ABV9DKL9</accession>
<evidence type="ECO:0000256" key="3">
    <source>
        <dbReference type="ARBA" id="ARBA00022630"/>
    </source>
</evidence>
<proteinExistence type="inferred from homology"/>
<name>A0ABV9DKL9_9BACI</name>
<organism evidence="8 9">
    <name type="scientific">Virgibacillus kekensis</name>
    <dbReference type="NCBI Taxonomy" id="202261"/>
    <lineage>
        <taxon>Bacteria</taxon>
        <taxon>Bacillati</taxon>
        <taxon>Bacillota</taxon>
        <taxon>Bacilli</taxon>
        <taxon>Bacillales</taxon>
        <taxon>Bacillaceae</taxon>
        <taxon>Virgibacillus</taxon>
    </lineage>
</organism>
<evidence type="ECO:0000259" key="6">
    <source>
        <dbReference type="PROSITE" id="PS00623"/>
    </source>
</evidence>
<dbReference type="PROSITE" id="PS00623">
    <property type="entry name" value="GMC_OXRED_1"/>
    <property type="match status" value="1"/>
</dbReference>
<dbReference type="Gene3D" id="3.50.50.60">
    <property type="entry name" value="FAD/NAD(P)-binding domain"/>
    <property type="match status" value="1"/>
</dbReference>
<sequence length="553" mass="60869">MGKYDYIIIGAGSAGAPLAARLSEDPAKEVLLIEAGDDYPDSDKFREDLLNASFMAGAVPGHPNNWAYTGNLTPELPYSVPRGKILGGSSALNGCYFIRGTKEDFDRWEKAGNTEWSYEKVLPYYIKAENDLNFGDTDIHSSNGPVPVYREMKNPYGMTKAFYQACKELGFTYEEDKNAGGEPGYGPVPLNAVDGIRINTGLAYINPNRDRENLTVSGKTFVRRVIFREKKAIGVEVERNGGTEIIHGDQIVLSAGAFNTPHLLMLSGIGPSEELDAVGIDVVHNLPGVGKKFSDHPDIQMGYKPNKVPGPDEQRDNLQSALNFTSTGSEHPGDLEIMLMSLPLGASMLGGSKFKGIADIVKRPGQTLKSVKGISKKRFLQQAMHQGDMMVVIGLQYSKGRGNITITSKDPHKYPRIDYHYLENEYDLSRMREAMRTAVKILTSDAYKQYFKKLTEIDEATLNDDDKLNKWLLTHLASAIHASGSAKMGPSNDPEAVVDQYGRVHGMEGLWVADTSIFPMVPSRGPAATAIMVGERIADFIKEFSKDKEEVNQ</sequence>
<dbReference type="RefSeq" id="WP_390297471.1">
    <property type="nucleotide sequence ID" value="NZ_JBHSFU010000008.1"/>
</dbReference>
<dbReference type="PANTHER" id="PTHR11552">
    <property type="entry name" value="GLUCOSE-METHANOL-CHOLINE GMC OXIDOREDUCTASE"/>
    <property type="match status" value="1"/>
</dbReference>
<reference evidence="9" key="1">
    <citation type="journal article" date="2019" name="Int. J. Syst. Evol. Microbiol.">
        <title>The Global Catalogue of Microorganisms (GCM) 10K type strain sequencing project: providing services to taxonomists for standard genome sequencing and annotation.</title>
        <authorList>
            <consortium name="The Broad Institute Genomics Platform"/>
            <consortium name="The Broad Institute Genome Sequencing Center for Infectious Disease"/>
            <person name="Wu L."/>
            <person name="Ma J."/>
        </authorList>
    </citation>
    <scope>NUCLEOTIDE SEQUENCE [LARGE SCALE GENOMIC DNA]</scope>
    <source>
        <strain evidence="9">CGMCC 4.7426</strain>
    </source>
</reference>
<dbReference type="Gene3D" id="3.30.410.40">
    <property type="match status" value="1"/>
</dbReference>
<evidence type="ECO:0000256" key="1">
    <source>
        <dbReference type="ARBA" id="ARBA00001974"/>
    </source>
</evidence>
<protein>
    <submittedName>
        <fullName evidence="8">GMC family oxidoreductase</fullName>
    </submittedName>
</protein>
<dbReference type="InterPro" id="IPR036188">
    <property type="entry name" value="FAD/NAD-bd_sf"/>
</dbReference>
<evidence type="ECO:0000313" key="8">
    <source>
        <dbReference type="EMBL" id="MFC4559400.1"/>
    </source>
</evidence>
<evidence type="ECO:0000256" key="4">
    <source>
        <dbReference type="ARBA" id="ARBA00022827"/>
    </source>
</evidence>
<dbReference type="InterPro" id="IPR000172">
    <property type="entry name" value="GMC_OxRdtase_N"/>
</dbReference>
<dbReference type="PIRSF" id="PIRSF000137">
    <property type="entry name" value="Alcohol_oxidase"/>
    <property type="match status" value="1"/>
</dbReference>
<dbReference type="SUPFAM" id="SSF54373">
    <property type="entry name" value="FAD-linked reductases, C-terminal domain"/>
    <property type="match status" value="1"/>
</dbReference>
<keyword evidence="4 5" id="KW-0274">FAD</keyword>
<evidence type="ECO:0000256" key="2">
    <source>
        <dbReference type="ARBA" id="ARBA00010790"/>
    </source>
</evidence>
<dbReference type="InterPro" id="IPR012132">
    <property type="entry name" value="GMC_OxRdtase"/>
</dbReference>
<feature type="domain" description="Glucose-methanol-choline oxidoreductase N-terminal" evidence="7">
    <location>
        <begin position="256"/>
        <end position="270"/>
    </location>
</feature>
<dbReference type="Pfam" id="PF05199">
    <property type="entry name" value="GMC_oxred_C"/>
    <property type="match status" value="1"/>
</dbReference>
<comment type="similarity">
    <text evidence="2 5">Belongs to the GMC oxidoreductase family.</text>
</comment>
<gene>
    <name evidence="8" type="ORF">ACFO3D_14475</name>
</gene>
<evidence type="ECO:0000313" key="9">
    <source>
        <dbReference type="Proteomes" id="UP001595989"/>
    </source>
</evidence>
<dbReference type="SUPFAM" id="SSF51905">
    <property type="entry name" value="FAD/NAD(P)-binding domain"/>
    <property type="match status" value="1"/>
</dbReference>
<comment type="caution">
    <text evidence="8">The sequence shown here is derived from an EMBL/GenBank/DDBJ whole genome shotgun (WGS) entry which is preliminary data.</text>
</comment>
<dbReference type="Proteomes" id="UP001595989">
    <property type="component" value="Unassembled WGS sequence"/>
</dbReference>
<dbReference type="EMBL" id="JBHSFU010000008">
    <property type="protein sequence ID" value="MFC4559400.1"/>
    <property type="molecule type" value="Genomic_DNA"/>
</dbReference>
<evidence type="ECO:0000256" key="5">
    <source>
        <dbReference type="RuleBase" id="RU003968"/>
    </source>
</evidence>
<keyword evidence="3 5" id="KW-0285">Flavoprotein</keyword>
<keyword evidence="9" id="KW-1185">Reference proteome</keyword>
<dbReference type="PROSITE" id="PS00624">
    <property type="entry name" value="GMC_OXRED_2"/>
    <property type="match status" value="1"/>
</dbReference>